<name>A0ABR2M4C9_9ASPA</name>
<accession>A0ABR2M4C9</accession>
<feature type="compositionally biased region" description="Basic and acidic residues" evidence="1">
    <location>
        <begin position="207"/>
        <end position="217"/>
    </location>
</feature>
<feature type="compositionally biased region" description="Polar residues" evidence="1">
    <location>
        <begin position="328"/>
        <end position="338"/>
    </location>
</feature>
<feature type="compositionally biased region" description="Low complexity" evidence="1">
    <location>
        <begin position="303"/>
        <end position="312"/>
    </location>
</feature>
<feature type="compositionally biased region" description="Polar residues" evidence="1">
    <location>
        <begin position="279"/>
        <end position="302"/>
    </location>
</feature>
<dbReference type="InterPro" id="IPR040412">
    <property type="entry name" value="At1g65710-like"/>
</dbReference>
<feature type="compositionally biased region" description="Basic residues" evidence="1">
    <location>
        <begin position="218"/>
        <end position="228"/>
    </location>
</feature>
<dbReference type="Proteomes" id="UP001412067">
    <property type="component" value="Unassembled WGS sequence"/>
</dbReference>
<reference evidence="2 3" key="1">
    <citation type="journal article" date="2022" name="Nat. Plants">
        <title>Genomes of leafy and leafless Platanthera orchids illuminate the evolution of mycoheterotrophy.</title>
        <authorList>
            <person name="Li M.H."/>
            <person name="Liu K.W."/>
            <person name="Li Z."/>
            <person name="Lu H.C."/>
            <person name="Ye Q.L."/>
            <person name="Zhang D."/>
            <person name="Wang J.Y."/>
            <person name="Li Y.F."/>
            <person name="Zhong Z.M."/>
            <person name="Liu X."/>
            <person name="Yu X."/>
            <person name="Liu D.K."/>
            <person name="Tu X.D."/>
            <person name="Liu B."/>
            <person name="Hao Y."/>
            <person name="Liao X.Y."/>
            <person name="Jiang Y.T."/>
            <person name="Sun W.H."/>
            <person name="Chen J."/>
            <person name="Chen Y.Q."/>
            <person name="Ai Y."/>
            <person name="Zhai J.W."/>
            <person name="Wu S.S."/>
            <person name="Zhou Z."/>
            <person name="Hsiao Y.Y."/>
            <person name="Wu W.L."/>
            <person name="Chen Y.Y."/>
            <person name="Lin Y.F."/>
            <person name="Hsu J.L."/>
            <person name="Li C.Y."/>
            <person name="Wang Z.W."/>
            <person name="Zhao X."/>
            <person name="Zhong W.Y."/>
            <person name="Ma X.K."/>
            <person name="Ma L."/>
            <person name="Huang J."/>
            <person name="Chen G.Z."/>
            <person name="Huang M.Z."/>
            <person name="Huang L."/>
            <person name="Peng D.H."/>
            <person name="Luo Y.B."/>
            <person name="Zou S.Q."/>
            <person name="Chen S.P."/>
            <person name="Lan S."/>
            <person name="Tsai W.C."/>
            <person name="Van de Peer Y."/>
            <person name="Liu Z.J."/>
        </authorList>
    </citation>
    <scope>NUCLEOTIDE SEQUENCE [LARGE SCALE GENOMIC DNA]</scope>
    <source>
        <strain evidence="2">Lor288</strain>
    </source>
</reference>
<feature type="region of interest" description="Disordered" evidence="1">
    <location>
        <begin position="511"/>
        <end position="560"/>
    </location>
</feature>
<feature type="region of interest" description="Disordered" evidence="1">
    <location>
        <begin position="153"/>
        <end position="258"/>
    </location>
</feature>
<proteinExistence type="predicted"/>
<feature type="region of interest" description="Disordered" evidence="1">
    <location>
        <begin position="276"/>
        <end position="369"/>
    </location>
</feature>
<feature type="compositionally biased region" description="Polar residues" evidence="1">
    <location>
        <begin position="471"/>
        <end position="488"/>
    </location>
</feature>
<feature type="compositionally biased region" description="Polar residues" evidence="1">
    <location>
        <begin position="66"/>
        <end position="76"/>
    </location>
</feature>
<dbReference type="PANTHER" id="PTHR34367:SF1">
    <property type="entry name" value="OS04G0528600 PROTEIN"/>
    <property type="match status" value="1"/>
</dbReference>
<feature type="region of interest" description="Disordered" evidence="1">
    <location>
        <begin position="62"/>
        <end position="140"/>
    </location>
</feature>
<feature type="compositionally biased region" description="Basic and acidic residues" evidence="1">
    <location>
        <begin position="78"/>
        <end position="88"/>
    </location>
</feature>
<organism evidence="2 3">
    <name type="scientific">Platanthera guangdongensis</name>
    <dbReference type="NCBI Taxonomy" id="2320717"/>
    <lineage>
        <taxon>Eukaryota</taxon>
        <taxon>Viridiplantae</taxon>
        <taxon>Streptophyta</taxon>
        <taxon>Embryophyta</taxon>
        <taxon>Tracheophyta</taxon>
        <taxon>Spermatophyta</taxon>
        <taxon>Magnoliopsida</taxon>
        <taxon>Liliopsida</taxon>
        <taxon>Asparagales</taxon>
        <taxon>Orchidaceae</taxon>
        <taxon>Orchidoideae</taxon>
        <taxon>Orchideae</taxon>
        <taxon>Orchidinae</taxon>
        <taxon>Platanthera</taxon>
    </lineage>
</organism>
<gene>
    <name evidence="2" type="ORF">KSP40_PGU020498</name>
</gene>
<protein>
    <submittedName>
        <fullName evidence="2">Uncharacterized protein</fullName>
    </submittedName>
</protein>
<dbReference type="PANTHER" id="PTHR34367">
    <property type="entry name" value="OS02G0734667 PROTEIN"/>
    <property type="match status" value="1"/>
</dbReference>
<feature type="region of interest" description="Disordered" evidence="1">
    <location>
        <begin position="464"/>
        <end position="491"/>
    </location>
</feature>
<comment type="caution">
    <text evidence="2">The sequence shown here is derived from an EMBL/GenBank/DDBJ whole genome shotgun (WGS) entry which is preliminary data.</text>
</comment>
<evidence type="ECO:0000256" key="1">
    <source>
        <dbReference type="SAM" id="MobiDB-lite"/>
    </source>
</evidence>
<feature type="compositionally biased region" description="Basic and acidic residues" evidence="1">
    <location>
        <begin position="178"/>
        <end position="196"/>
    </location>
</feature>
<feature type="compositionally biased region" description="Basic and acidic residues" evidence="1">
    <location>
        <begin position="102"/>
        <end position="125"/>
    </location>
</feature>
<evidence type="ECO:0000313" key="3">
    <source>
        <dbReference type="Proteomes" id="UP001412067"/>
    </source>
</evidence>
<dbReference type="EMBL" id="JBBWWR010000012">
    <property type="protein sequence ID" value="KAK8958539.1"/>
    <property type="molecule type" value="Genomic_DNA"/>
</dbReference>
<evidence type="ECO:0000313" key="2">
    <source>
        <dbReference type="EMBL" id="KAK8958539.1"/>
    </source>
</evidence>
<keyword evidence="3" id="KW-1185">Reference proteome</keyword>
<sequence>MQRKVNYRERKEGGLLELCCSDRQAITEGRFLVLLRSFSIQFFTRSMVLKCVLMRGKASSPAEMASNVSLTNNSAVTEEGKKKPEPAEKSPVVTVKKNSSIAEEKDTKEEDIPLKNSSNHEEEGTKASFPGTGPLRTSSCTREELDAILIQCGRLSRNSSGKATNEMVGSGQSGSKGSRFDDERKEEGGEQEKLESRPSPSRRTPRRERSGSRERGKSGGRRVSRSPGRRTDGGASPASTCDKPRQQQQPAKMISVPATEKCAPFGNAEIEGASLAAESVSTALSSRSRPSANSAVMSNKNAQSQSLSRSSSTKAGQSPYRRDPMTEINENSLTSMFHRSSELDKGVVSKSMQPPNIHHAKKPGKAEEAVDEVEKLKQRTVQRRSSHDFDNNPAEYNPIAYTAFLLEDIQKRQNQEQSTVFSFPACVSKACSILETTSDLNSSCSEQRNYELASRGLLVHRSVRDDEPQESAGSNSLDGNPLKLQTSVDSHKEVELEDKVLSRVSSNASSFTDTAVKAATPMRKKNQRPLQEARQGVGVGNGEFGRRPISLPVSSTSCRS</sequence>